<dbReference type="Proteomes" id="UP001431209">
    <property type="component" value="Unassembled WGS sequence"/>
</dbReference>
<protein>
    <submittedName>
        <fullName evidence="1">Glutamate tRS</fullName>
    </submittedName>
</protein>
<evidence type="ECO:0000313" key="2">
    <source>
        <dbReference type="Proteomes" id="UP001431209"/>
    </source>
</evidence>
<gene>
    <name evidence="1" type="ORF">AKO1_009954</name>
</gene>
<keyword evidence="2" id="KW-1185">Reference proteome</keyword>
<sequence>MLMQADMRDLKKNLNSQLKVDAAAVPASNLVNDEKIVFDYEADLKKLRSKLSNVFSSKELPEALSTFDYIVSDSHSIRLAYMIALKYLDEVKNTSKQEIYKFREQMFGADVMKQIETNERFVKDLMSISNLLQSVIRDSNNIKRKLSNILKNLDKICAPKDVIV</sequence>
<organism evidence="1 2">
    <name type="scientific">Acrasis kona</name>
    <dbReference type="NCBI Taxonomy" id="1008807"/>
    <lineage>
        <taxon>Eukaryota</taxon>
        <taxon>Discoba</taxon>
        <taxon>Heterolobosea</taxon>
        <taxon>Tetramitia</taxon>
        <taxon>Eutetramitia</taxon>
        <taxon>Acrasidae</taxon>
        <taxon>Acrasis</taxon>
    </lineage>
</organism>
<evidence type="ECO:0000313" key="1">
    <source>
        <dbReference type="EMBL" id="KAL0491233.1"/>
    </source>
</evidence>
<comment type="caution">
    <text evidence="1">The sequence shown here is derived from an EMBL/GenBank/DDBJ whole genome shotgun (WGS) entry which is preliminary data.</text>
</comment>
<reference evidence="1 2" key="1">
    <citation type="submission" date="2024-03" db="EMBL/GenBank/DDBJ databases">
        <title>The Acrasis kona genome and developmental transcriptomes reveal deep origins of eukaryotic multicellular pathways.</title>
        <authorList>
            <person name="Sheikh S."/>
            <person name="Fu C.-J."/>
            <person name="Brown M.W."/>
            <person name="Baldauf S.L."/>
        </authorList>
    </citation>
    <scope>NUCLEOTIDE SEQUENCE [LARGE SCALE GENOMIC DNA]</scope>
    <source>
        <strain evidence="1 2">ATCC MYA-3509</strain>
    </source>
</reference>
<dbReference type="EMBL" id="JAOPGA020001779">
    <property type="protein sequence ID" value="KAL0491233.1"/>
    <property type="molecule type" value="Genomic_DNA"/>
</dbReference>
<dbReference type="AlphaFoldDB" id="A0AAW2ZP71"/>
<accession>A0AAW2ZP71</accession>
<proteinExistence type="predicted"/>
<name>A0AAW2ZP71_9EUKA</name>